<evidence type="ECO:0000313" key="8">
    <source>
        <dbReference type="EMBL" id="KIK19761.1"/>
    </source>
</evidence>
<dbReference type="HOGENOM" id="CLU_2292810_0_0_1"/>
<dbReference type="EC" id="4.2.1.20" evidence="2"/>
<evidence type="ECO:0000256" key="7">
    <source>
        <dbReference type="ARBA" id="ARBA00049047"/>
    </source>
</evidence>
<accession>A0A0C9YSR2</accession>
<proteinExistence type="predicted"/>
<sequence>MQAGGADGVPFSDPITDGPVIQETYAVVLQNRVDYATILRQVGEARSKGLTVPVLLMVITTLDLHTGRTKSYKMLAKPVPTREALGFLPPEMRERWVSTWR</sequence>
<dbReference type="UniPathway" id="UPA00035">
    <property type="reaction ID" value="UER00044"/>
</dbReference>
<dbReference type="Pfam" id="PF00290">
    <property type="entry name" value="Trp_syntA"/>
    <property type="match status" value="1"/>
</dbReference>
<keyword evidence="4" id="KW-0822">Tryptophan biosynthesis</keyword>
<organism evidence="8 9">
    <name type="scientific">Pisolithus microcarpus 441</name>
    <dbReference type="NCBI Taxonomy" id="765257"/>
    <lineage>
        <taxon>Eukaryota</taxon>
        <taxon>Fungi</taxon>
        <taxon>Dikarya</taxon>
        <taxon>Basidiomycota</taxon>
        <taxon>Agaricomycotina</taxon>
        <taxon>Agaricomycetes</taxon>
        <taxon>Agaricomycetidae</taxon>
        <taxon>Boletales</taxon>
        <taxon>Sclerodermatineae</taxon>
        <taxon>Pisolithaceae</taxon>
        <taxon>Pisolithus</taxon>
    </lineage>
</organism>
<dbReference type="STRING" id="765257.A0A0C9YSR2"/>
<reference evidence="8 9" key="1">
    <citation type="submission" date="2014-04" db="EMBL/GenBank/DDBJ databases">
        <authorList>
            <consortium name="DOE Joint Genome Institute"/>
            <person name="Kuo A."/>
            <person name="Kohler A."/>
            <person name="Costa M.D."/>
            <person name="Nagy L.G."/>
            <person name="Floudas D."/>
            <person name="Copeland A."/>
            <person name="Barry K.W."/>
            <person name="Cichocki N."/>
            <person name="Veneault-Fourrey C."/>
            <person name="LaButti K."/>
            <person name="Lindquist E.A."/>
            <person name="Lipzen A."/>
            <person name="Lundell T."/>
            <person name="Morin E."/>
            <person name="Murat C."/>
            <person name="Sun H."/>
            <person name="Tunlid A."/>
            <person name="Henrissat B."/>
            <person name="Grigoriev I.V."/>
            <person name="Hibbett D.S."/>
            <person name="Martin F."/>
            <person name="Nordberg H.P."/>
            <person name="Cantor M.N."/>
            <person name="Hua S.X."/>
        </authorList>
    </citation>
    <scope>NUCLEOTIDE SEQUENCE [LARGE SCALE GENOMIC DNA]</scope>
    <source>
        <strain evidence="8 9">441</strain>
    </source>
</reference>
<dbReference type="InterPro" id="IPR011060">
    <property type="entry name" value="RibuloseP-bd_barrel"/>
</dbReference>
<dbReference type="EMBL" id="KN833779">
    <property type="protein sequence ID" value="KIK19761.1"/>
    <property type="molecule type" value="Genomic_DNA"/>
</dbReference>
<dbReference type="GO" id="GO:0004834">
    <property type="term" value="F:tryptophan synthase activity"/>
    <property type="evidence" value="ECO:0007669"/>
    <property type="project" value="UniProtKB-EC"/>
</dbReference>
<keyword evidence="5" id="KW-0057">Aromatic amino acid biosynthesis</keyword>
<keyword evidence="3" id="KW-0028">Amino-acid biosynthesis</keyword>
<reference evidence="9" key="2">
    <citation type="submission" date="2015-01" db="EMBL/GenBank/DDBJ databases">
        <title>Evolutionary Origins and Diversification of the Mycorrhizal Mutualists.</title>
        <authorList>
            <consortium name="DOE Joint Genome Institute"/>
            <consortium name="Mycorrhizal Genomics Consortium"/>
            <person name="Kohler A."/>
            <person name="Kuo A."/>
            <person name="Nagy L.G."/>
            <person name="Floudas D."/>
            <person name="Copeland A."/>
            <person name="Barry K.W."/>
            <person name="Cichocki N."/>
            <person name="Veneault-Fourrey C."/>
            <person name="LaButti K."/>
            <person name="Lindquist E.A."/>
            <person name="Lipzen A."/>
            <person name="Lundell T."/>
            <person name="Morin E."/>
            <person name="Murat C."/>
            <person name="Riley R."/>
            <person name="Ohm R."/>
            <person name="Sun H."/>
            <person name="Tunlid A."/>
            <person name="Henrissat B."/>
            <person name="Grigoriev I.V."/>
            <person name="Hibbett D.S."/>
            <person name="Martin F."/>
        </authorList>
    </citation>
    <scope>NUCLEOTIDE SEQUENCE [LARGE SCALE GENOMIC DNA]</scope>
    <source>
        <strain evidence="9">441</strain>
    </source>
</reference>
<dbReference type="InterPro" id="IPR013785">
    <property type="entry name" value="Aldolase_TIM"/>
</dbReference>
<dbReference type="Gene3D" id="3.20.20.70">
    <property type="entry name" value="Aldolase class I"/>
    <property type="match status" value="1"/>
</dbReference>
<keyword evidence="6" id="KW-0456">Lyase</keyword>
<evidence type="ECO:0000256" key="4">
    <source>
        <dbReference type="ARBA" id="ARBA00022822"/>
    </source>
</evidence>
<evidence type="ECO:0000313" key="9">
    <source>
        <dbReference type="Proteomes" id="UP000054018"/>
    </source>
</evidence>
<comment type="catalytic activity">
    <reaction evidence="7">
        <text>(1S,2R)-1-C-(indol-3-yl)glycerol 3-phosphate + L-serine = D-glyceraldehyde 3-phosphate + L-tryptophan + H2O</text>
        <dbReference type="Rhea" id="RHEA:10532"/>
        <dbReference type="ChEBI" id="CHEBI:15377"/>
        <dbReference type="ChEBI" id="CHEBI:33384"/>
        <dbReference type="ChEBI" id="CHEBI:57912"/>
        <dbReference type="ChEBI" id="CHEBI:58866"/>
        <dbReference type="ChEBI" id="CHEBI:59776"/>
        <dbReference type="EC" id="4.2.1.20"/>
    </reaction>
</comment>
<protein>
    <recommendedName>
        <fullName evidence="2">tryptophan synthase</fullName>
        <ecNumber evidence="2">4.2.1.20</ecNumber>
    </recommendedName>
</protein>
<dbReference type="AlphaFoldDB" id="A0A0C9YSR2"/>
<evidence type="ECO:0000256" key="5">
    <source>
        <dbReference type="ARBA" id="ARBA00023141"/>
    </source>
</evidence>
<dbReference type="InterPro" id="IPR002028">
    <property type="entry name" value="Trp_synthase_suA"/>
</dbReference>
<evidence type="ECO:0000256" key="1">
    <source>
        <dbReference type="ARBA" id="ARBA00004733"/>
    </source>
</evidence>
<evidence type="ECO:0000256" key="2">
    <source>
        <dbReference type="ARBA" id="ARBA00012043"/>
    </source>
</evidence>
<comment type="pathway">
    <text evidence="1">Amino-acid biosynthesis; L-tryptophan biosynthesis; L-tryptophan from chorismate: step 5/5.</text>
</comment>
<evidence type="ECO:0000256" key="3">
    <source>
        <dbReference type="ARBA" id="ARBA00022605"/>
    </source>
</evidence>
<evidence type="ECO:0000256" key="6">
    <source>
        <dbReference type="ARBA" id="ARBA00023239"/>
    </source>
</evidence>
<name>A0A0C9YSR2_9AGAM</name>
<dbReference type="SUPFAM" id="SSF51366">
    <property type="entry name" value="Ribulose-phoshate binding barrel"/>
    <property type="match status" value="1"/>
</dbReference>
<keyword evidence="9" id="KW-1185">Reference proteome</keyword>
<gene>
    <name evidence="8" type="ORF">PISMIDRAFT_618667</name>
</gene>
<dbReference type="Proteomes" id="UP000054018">
    <property type="component" value="Unassembled WGS sequence"/>
</dbReference>